<keyword evidence="3" id="KW-1185">Reference proteome</keyword>
<proteinExistence type="predicted"/>
<evidence type="ECO:0008006" key="4">
    <source>
        <dbReference type="Google" id="ProtNLM"/>
    </source>
</evidence>
<feature type="signal peptide" evidence="1">
    <location>
        <begin position="1"/>
        <end position="18"/>
    </location>
</feature>
<evidence type="ECO:0000256" key="1">
    <source>
        <dbReference type="SAM" id="SignalP"/>
    </source>
</evidence>
<dbReference type="InterPro" id="IPR030890">
    <property type="entry name" value="LP_HExxH_w_TonB"/>
</dbReference>
<accession>A0A3E1NE84</accession>
<dbReference type="EMBL" id="QTJU01000010">
    <property type="protein sequence ID" value="RFM26285.1"/>
    <property type="molecule type" value="Genomic_DNA"/>
</dbReference>
<feature type="chain" id="PRO_5017682080" description="Substrate import-associated zinc metallohydrolase lipoprotein" evidence="1">
    <location>
        <begin position="19"/>
        <end position="303"/>
    </location>
</feature>
<dbReference type="SUPFAM" id="SSF55486">
    <property type="entry name" value="Metalloproteases ('zincins'), catalytic domain"/>
    <property type="match status" value="1"/>
</dbReference>
<reference evidence="2 3" key="1">
    <citation type="submission" date="2018-08" db="EMBL/GenBank/DDBJ databases">
        <title>Chitinophagaceae sp. K23C18032701, a novel bacterium isolated from forest soil.</title>
        <authorList>
            <person name="Wang C."/>
        </authorList>
    </citation>
    <scope>NUCLEOTIDE SEQUENCE [LARGE SCALE GENOMIC DNA]</scope>
    <source>
        <strain evidence="2 3">K23C18032701</strain>
    </source>
</reference>
<dbReference type="PROSITE" id="PS51257">
    <property type="entry name" value="PROKAR_LIPOPROTEIN"/>
    <property type="match status" value="1"/>
</dbReference>
<name>A0A3E1NE84_9BACT</name>
<dbReference type="NCBIfam" id="TIGR04549">
    <property type="entry name" value="LP_HExxH_w_tonB"/>
    <property type="match status" value="1"/>
</dbReference>
<dbReference type="OrthoDB" id="1113652at2"/>
<dbReference type="Proteomes" id="UP000261284">
    <property type="component" value="Unassembled WGS sequence"/>
</dbReference>
<comment type="caution">
    <text evidence="2">The sequence shown here is derived from an EMBL/GenBank/DDBJ whole genome shotgun (WGS) entry which is preliminary data.</text>
</comment>
<keyword evidence="1" id="KW-0732">Signal</keyword>
<evidence type="ECO:0000313" key="3">
    <source>
        <dbReference type="Proteomes" id="UP000261284"/>
    </source>
</evidence>
<protein>
    <recommendedName>
        <fullName evidence="4">Substrate import-associated zinc metallohydrolase lipoprotein</fullName>
    </recommendedName>
</protein>
<sequence>MKLLQTILLFALLGFSLASCSKKDDLSGADNIPGLGGDTWAKSAIDQWILDTLTSTYNIGVKYKWDQFEFELDKTLVPPMESKVQPVLSGIKQVWIDNYVIEAGMVFFKKYCPKTFVLSGGASWNSNGTITLGTAEGGHKVVIYNLNEYRTKGMPGFVLGDSSVPIQMYHVIEHEFGHILHQTVLYPQEFKQITAGKYTSNWNNVSDMEAWQEGFVTPYAMSAFDEDFVEMISTMLTLGKAGFDNIVNSIPPGTSVNGTTQEQAVSALRQKEAIVVNYYKKVWNVDFYSLQTRTRQSIEKQIY</sequence>
<dbReference type="Gene3D" id="3.40.390.70">
    <property type="match status" value="1"/>
</dbReference>
<dbReference type="Pfam" id="PF15890">
    <property type="entry name" value="Peptidase_Mx1"/>
    <property type="match status" value="1"/>
</dbReference>
<dbReference type="AlphaFoldDB" id="A0A3E1NE84"/>
<evidence type="ECO:0000313" key="2">
    <source>
        <dbReference type="EMBL" id="RFM26285.1"/>
    </source>
</evidence>
<dbReference type="RefSeq" id="WP_116849157.1">
    <property type="nucleotide sequence ID" value="NZ_QTJU01000010.1"/>
</dbReference>
<organism evidence="2 3">
    <name type="scientific">Deminuibacter soli</name>
    <dbReference type="NCBI Taxonomy" id="2291815"/>
    <lineage>
        <taxon>Bacteria</taxon>
        <taxon>Pseudomonadati</taxon>
        <taxon>Bacteroidota</taxon>
        <taxon>Chitinophagia</taxon>
        <taxon>Chitinophagales</taxon>
        <taxon>Chitinophagaceae</taxon>
        <taxon>Deminuibacter</taxon>
    </lineage>
</organism>
<gene>
    <name evidence="2" type="ORF">DXN05_20465</name>
</gene>